<feature type="compositionally biased region" description="Polar residues" evidence="1">
    <location>
        <begin position="197"/>
        <end position="209"/>
    </location>
</feature>
<feature type="region of interest" description="Disordered" evidence="1">
    <location>
        <begin position="319"/>
        <end position="351"/>
    </location>
</feature>
<name>A0ABR3TKF2_9PEZI</name>
<keyword evidence="3" id="KW-1185">Reference proteome</keyword>
<proteinExistence type="predicted"/>
<feature type="compositionally biased region" description="Polar residues" evidence="1">
    <location>
        <begin position="95"/>
        <end position="105"/>
    </location>
</feature>
<dbReference type="Proteomes" id="UP001521184">
    <property type="component" value="Unassembled WGS sequence"/>
</dbReference>
<feature type="region of interest" description="Disordered" evidence="1">
    <location>
        <begin position="21"/>
        <end position="215"/>
    </location>
</feature>
<evidence type="ECO:0000313" key="2">
    <source>
        <dbReference type="EMBL" id="KAL1640034.1"/>
    </source>
</evidence>
<protein>
    <submittedName>
        <fullName evidence="2">Uncharacterized protein</fullName>
    </submittedName>
</protein>
<reference evidence="2 3" key="1">
    <citation type="journal article" date="2023" name="Plant Dis.">
        <title>First Report of Diplodia intermedia Causing Canker and Dieback Diseases on Apple Trees in Canada.</title>
        <authorList>
            <person name="Ellouze W."/>
            <person name="Ilyukhin E."/>
            <person name="Sulman M."/>
            <person name="Ali S."/>
        </authorList>
    </citation>
    <scope>NUCLEOTIDE SEQUENCE [LARGE SCALE GENOMIC DNA]</scope>
    <source>
        <strain evidence="2 3">M45-28</strain>
    </source>
</reference>
<gene>
    <name evidence="2" type="ORF">SLS58_007301</name>
</gene>
<organism evidence="2 3">
    <name type="scientific">Diplodia intermedia</name>
    <dbReference type="NCBI Taxonomy" id="856260"/>
    <lineage>
        <taxon>Eukaryota</taxon>
        <taxon>Fungi</taxon>
        <taxon>Dikarya</taxon>
        <taxon>Ascomycota</taxon>
        <taxon>Pezizomycotina</taxon>
        <taxon>Dothideomycetes</taxon>
        <taxon>Dothideomycetes incertae sedis</taxon>
        <taxon>Botryosphaeriales</taxon>
        <taxon>Botryosphaeriaceae</taxon>
        <taxon>Diplodia</taxon>
    </lineage>
</organism>
<feature type="region of interest" description="Disordered" evidence="1">
    <location>
        <begin position="231"/>
        <end position="273"/>
    </location>
</feature>
<sequence length="627" mass="69915">MHPYRNKSLMEEIRATEAELEEMQRRRNQNQRSEIRRREDELQELRRRQDETARRQETRLYAQATGYRSSPASYERRSVYMEETSYPMERERTSSRQYVPGTNRSGYDHPAEREMSSATRQFPITTPRHSMYGSTERDPPTSTRQQVPNTTSTPSVHSSTQQRASHGRSETFPCQHQHRPPISSAAPAPHSQRQHRPSNNNPRSQSQHQEGPASTVDDHIEGLRRRLHNLATSGDQPVFSHDTRPATDPSVSSGAPEDAAARPNARRTGAWVGSLNDDDINAGGAGFEAWEDQGSIATGVSRGHTNETTGLGTAAAAAAAGCTSTEDEEVAGGSRRGGGDPAPTTNVPASAVNTDLPFPVFDRGAWAALRARDRSLPFPGSAEAFGHPDELDTDLWVGVDNPAVLSVSSSVITKYLPDLRDVYDRRPGAKFRLKSDDDPYTPRYGVLIALDEGGGLVLRPLSRLRISHGRLQVDDRTGKFKKHFVDFVRALHGKEVRDVDGFRVGMSRTARYFDCSEAISRCLRTVEARQRPELEAAVEKEACDWMHFSFRYDSKPTFKLAFDAVARQALAGGDVTDFLRDVPNAARDIVRIKVDMLRRNIEDDAIWQRAWNAIDGGHPVPSEPSIR</sequence>
<feature type="compositionally biased region" description="Basic and acidic residues" evidence="1">
    <location>
        <begin position="33"/>
        <end position="58"/>
    </location>
</feature>
<evidence type="ECO:0000313" key="3">
    <source>
        <dbReference type="Proteomes" id="UP001521184"/>
    </source>
</evidence>
<evidence type="ECO:0000256" key="1">
    <source>
        <dbReference type="SAM" id="MobiDB-lite"/>
    </source>
</evidence>
<feature type="compositionally biased region" description="Basic and acidic residues" evidence="1">
    <location>
        <begin position="106"/>
        <end position="115"/>
    </location>
</feature>
<dbReference type="EMBL" id="JAKEKT020000055">
    <property type="protein sequence ID" value="KAL1640034.1"/>
    <property type="molecule type" value="Genomic_DNA"/>
</dbReference>
<accession>A0ABR3TKF2</accession>
<feature type="compositionally biased region" description="Polar residues" evidence="1">
    <location>
        <begin position="140"/>
        <end position="164"/>
    </location>
</feature>
<feature type="compositionally biased region" description="Low complexity" evidence="1">
    <location>
        <begin position="180"/>
        <end position="191"/>
    </location>
</feature>
<feature type="compositionally biased region" description="Polar residues" evidence="1">
    <location>
        <begin position="116"/>
        <end position="128"/>
    </location>
</feature>
<comment type="caution">
    <text evidence="2">The sequence shown here is derived from an EMBL/GenBank/DDBJ whole genome shotgun (WGS) entry which is preliminary data.</text>
</comment>